<gene>
    <name evidence="5" type="ORF">QWY29_01440</name>
</gene>
<dbReference type="PANTHER" id="PTHR31616:SF0">
    <property type="entry name" value="GLUCAN 1,4-ALPHA-GLUCOSIDASE"/>
    <property type="match status" value="1"/>
</dbReference>
<protein>
    <submittedName>
        <fullName evidence="5">Glycoside hydrolase family 15 protein</fullName>
    </submittedName>
</protein>
<dbReference type="Gene3D" id="2.70.98.10">
    <property type="match status" value="1"/>
</dbReference>
<dbReference type="Pfam" id="PF09137">
    <property type="entry name" value="Glucodextran_N"/>
    <property type="match status" value="1"/>
</dbReference>
<feature type="domain" description="Glucodextranase N-terminal" evidence="4">
    <location>
        <begin position="47"/>
        <end position="314"/>
    </location>
</feature>
<dbReference type="InterPro" id="IPR015220">
    <property type="entry name" value="Glucodextranase_N"/>
</dbReference>
<dbReference type="EMBL" id="JAUHJR010000001">
    <property type="protein sequence ID" value="MDN4160001.1"/>
    <property type="molecule type" value="Genomic_DNA"/>
</dbReference>
<dbReference type="InterPro" id="IPR011613">
    <property type="entry name" value="GH15-like"/>
</dbReference>
<keyword evidence="5" id="KW-0378">Hydrolase</keyword>
<feature type="domain" description="GH15-like" evidence="3">
    <location>
        <begin position="418"/>
        <end position="731"/>
    </location>
</feature>
<dbReference type="Pfam" id="PF00723">
    <property type="entry name" value="Glyco_hydro_15"/>
    <property type="match status" value="2"/>
</dbReference>
<evidence type="ECO:0000259" key="3">
    <source>
        <dbReference type="Pfam" id="PF00723"/>
    </source>
</evidence>
<dbReference type="CDD" id="cd07430">
    <property type="entry name" value="GH15_N"/>
    <property type="match status" value="1"/>
</dbReference>
<dbReference type="Proteomes" id="UP001168537">
    <property type="component" value="Unassembled WGS sequence"/>
</dbReference>
<dbReference type="InterPro" id="IPR014718">
    <property type="entry name" value="GH-type_carb-bd"/>
</dbReference>
<dbReference type="RefSeq" id="WP_300958873.1">
    <property type="nucleotide sequence ID" value="NZ_JAUHJR010000001.1"/>
</dbReference>
<keyword evidence="2" id="KW-0732">Signal</keyword>
<proteinExistence type="predicted"/>
<feature type="domain" description="GH15-like" evidence="3">
    <location>
        <begin position="331"/>
        <end position="408"/>
    </location>
</feature>
<evidence type="ECO:0000259" key="4">
    <source>
        <dbReference type="Pfam" id="PF09137"/>
    </source>
</evidence>
<keyword evidence="6" id="KW-1185">Reference proteome</keyword>
<evidence type="ECO:0000313" key="5">
    <source>
        <dbReference type="EMBL" id="MDN4160001.1"/>
    </source>
</evidence>
<dbReference type="Gene3D" id="1.50.10.10">
    <property type="match status" value="1"/>
</dbReference>
<feature type="region of interest" description="Disordered" evidence="1">
    <location>
        <begin position="35"/>
        <end position="58"/>
    </location>
</feature>
<sequence length="751" mass="81738">MLRPSRRYAVLARLLPFPVAAALALGALAVPIASPAAPPPPDRPARGENSTWTEADKAGFGTARTRRSRVWFTLQRGRVSEVFAPDLSTPSVRNLELVVTDGRTFTDRESTDMTHATSRPDERSLRFRQVNTDEDGRYRLVKDVVTDPRRDALRVRVRLESLDGAAYQLWVVHDPALDNGGMDDRGRTVGGDRRGRALVAHDAGAERGRVASALVARPGLGPTSNAVAGPRDGWRDLRADHRLDRRPPALRRAGNLVQVGRVAGVDGRGDRQRAVLTLGFGTEEAGALRAARTSRREGWAATAERYDRQWHRYLAGLRGSGGVPAAAEPVRRTYLASALVLAAAEDKAHPGAIIASPSAPWVWGDEVPDLSSPSGAYHLVWARDAYEFGTGLWAMGDRRAARPVVDWLFKVQQRPDGSFPQNSTVDGEPVWDELQLDEVALPIVLARLTGRTGPRAWAGVRRAAEFVAGFRDPETGRRAPYSPQGRWENQAGYSPNTIAGLVAGMVAAADIARQNGARADARRYLRLADAWQARLKRLTVTRNGPLADAAYFLRLSKDGHPSRGTRYAIGDGGPASVDQRRVVDPSFLALTRLGVLPADDPVVASTLRVVDRELRVETPNGPFWRRFSFDGYGETRSGGQWRITEDGSRETLGRAWPLLTGERGEHEVAAGRDGTAYLATLAAAAGAGDMISEQVWDGRAPTGRPCCPAGEGTRAATPLVWSHAALVRLAWTVQQGRPVDQQEVVAQRYAR</sequence>
<feature type="chain" id="PRO_5046234246" evidence="2">
    <location>
        <begin position="30"/>
        <end position="751"/>
    </location>
</feature>
<dbReference type="PANTHER" id="PTHR31616">
    <property type="entry name" value="TREHALASE"/>
    <property type="match status" value="1"/>
</dbReference>
<organism evidence="5 6">
    <name type="scientific">Nocardioides abyssi</name>
    <dbReference type="NCBI Taxonomy" id="3058370"/>
    <lineage>
        <taxon>Bacteria</taxon>
        <taxon>Bacillati</taxon>
        <taxon>Actinomycetota</taxon>
        <taxon>Actinomycetes</taxon>
        <taxon>Propionibacteriales</taxon>
        <taxon>Nocardioidaceae</taxon>
        <taxon>Nocardioides</taxon>
    </lineage>
</organism>
<reference evidence="5" key="1">
    <citation type="submission" date="2023-06" db="EMBL/GenBank/DDBJ databases">
        <title>Draft genome sequence of Nocardioides sp. SOB72.</title>
        <authorList>
            <person name="Zhang G."/>
        </authorList>
    </citation>
    <scope>NUCLEOTIDE SEQUENCE</scope>
    <source>
        <strain evidence="5">SOB72</strain>
    </source>
</reference>
<dbReference type="InterPro" id="IPR012341">
    <property type="entry name" value="6hp_glycosidase-like_sf"/>
</dbReference>
<name>A0ABT8EPS9_9ACTN</name>
<dbReference type="GO" id="GO:0016787">
    <property type="term" value="F:hydrolase activity"/>
    <property type="evidence" value="ECO:0007669"/>
    <property type="project" value="UniProtKB-KW"/>
</dbReference>
<evidence type="ECO:0000313" key="6">
    <source>
        <dbReference type="Proteomes" id="UP001168537"/>
    </source>
</evidence>
<accession>A0ABT8EPS9</accession>
<dbReference type="InterPro" id="IPR011013">
    <property type="entry name" value="Gal_mutarotase_sf_dom"/>
</dbReference>
<evidence type="ECO:0000256" key="2">
    <source>
        <dbReference type="SAM" id="SignalP"/>
    </source>
</evidence>
<evidence type="ECO:0000256" key="1">
    <source>
        <dbReference type="SAM" id="MobiDB-lite"/>
    </source>
</evidence>
<comment type="caution">
    <text evidence="5">The sequence shown here is derived from an EMBL/GenBank/DDBJ whole genome shotgun (WGS) entry which is preliminary data.</text>
</comment>
<dbReference type="InterPro" id="IPR008928">
    <property type="entry name" value="6-hairpin_glycosidase_sf"/>
</dbReference>
<feature type="signal peptide" evidence="2">
    <location>
        <begin position="1"/>
        <end position="29"/>
    </location>
</feature>
<dbReference type="SUPFAM" id="SSF74650">
    <property type="entry name" value="Galactose mutarotase-like"/>
    <property type="match status" value="1"/>
</dbReference>
<dbReference type="SUPFAM" id="SSF48208">
    <property type="entry name" value="Six-hairpin glycosidases"/>
    <property type="match status" value="1"/>
</dbReference>